<dbReference type="PANTHER" id="PTHR33164:SF43">
    <property type="entry name" value="HTH-TYPE TRANSCRIPTIONAL REPRESSOR YETL"/>
    <property type="match status" value="1"/>
</dbReference>
<proteinExistence type="predicted"/>
<dbReference type="InterPro" id="IPR036388">
    <property type="entry name" value="WH-like_DNA-bd_sf"/>
</dbReference>
<dbReference type="PROSITE" id="PS01117">
    <property type="entry name" value="HTH_MARR_1"/>
    <property type="match status" value="1"/>
</dbReference>
<accession>R7YEM2</accession>
<dbReference type="PATRIC" id="fig|1316928.3.peg.904"/>
<feature type="domain" description="HTH marR-type" evidence="4">
    <location>
        <begin position="5"/>
        <end position="139"/>
    </location>
</feature>
<dbReference type="GO" id="GO:0006950">
    <property type="term" value="P:response to stress"/>
    <property type="evidence" value="ECO:0007669"/>
    <property type="project" value="TreeGrafter"/>
</dbReference>
<dbReference type="PANTHER" id="PTHR33164">
    <property type="entry name" value="TRANSCRIPTIONAL REGULATOR, MARR FAMILY"/>
    <property type="match status" value="1"/>
</dbReference>
<dbReference type="AlphaFoldDB" id="R7YEM2"/>
<dbReference type="PRINTS" id="PR00598">
    <property type="entry name" value="HTHMARR"/>
</dbReference>
<evidence type="ECO:0000259" key="4">
    <source>
        <dbReference type="PROSITE" id="PS50995"/>
    </source>
</evidence>
<dbReference type="SMART" id="SM00347">
    <property type="entry name" value="HTH_MARR"/>
    <property type="match status" value="1"/>
</dbReference>
<dbReference type="GO" id="GO:0003700">
    <property type="term" value="F:DNA-binding transcription factor activity"/>
    <property type="evidence" value="ECO:0007669"/>
    <property type="project" value="InterPro"/>
</dbReference>
<protein>
    <submittedName>
        <fullName evidence="5">Transcriptional regulator</fullName>
    </submittedName>
</protein>
<comment type="caution">
    <text evidence="5">The sequence shown here is derived from an EMBL/GenBank/DDBJ whole genome shotgun (WGS) entry which is preliminary data.</text>
</comment>
<evidence type="ECO:0000256" key="3">
    <source>
        <dbReference type="ARBA" id="ARBA00023163"/>
    </source>
</evidence>
<dbReference type="Pfam" id="PF12802">
    <property type="entry name" value="MarR_2"/>
    <property type="match status" value="1"/>
</dbReference>
<organism evidence="5 6">
    <name type="scientific">Gordonia terrae C-6</name>
    <dbReference type="NCBI Taxonomy" id="1316928"/>
    <lineage>
        <taxon>Bacteria</taxon>
        <taxon>Bacillati</taxon>
        <taxon>Actinomycetota</taxon>
        <taxon>Actinomycetes</taxon>
        <taxon>Mycobacteriales</taxon>
        <taxon>Gordoniaceae</taxon>
        <taxon>Gordonia</taxon>
    </lineage>
</organism>
<dbReference type="InterPro" id="IPR000835">
    <property type="entry name" value="HTH_MarR-typ"/>
</dbReference>
<dbReference type="EMBL" id="AQPW01000003">
    <property type="protein sequence ID" value="EON34204.1"/>
    <property type="molecule type" value="Genomic_DNA"/>
</dbReference>
<reference evidence="5 6" key="1">
    <citation type="journal article" date="2013" name="Genome Announc.">
        <title>Draft Genome Sequence of a Benzothiophene-Desulfurizing Bacterium, Gordona terrae Strain C-6.</title>
        <authorList>
            <person name="Wang W."/>
            <person name="Ma T."/>
            <person name="Ren Y."/>
            <person name="Li G."/>
        </authorList>
    </citation>
    <scope>NUCLEOTIDE SEQUENCE [LARGE SCALE GENOMIC DNA]</scope>
    <source>
        <strain evidence="5 6">C-6</strain>
    </source>
</reference>
<dbReference type="PROSITE" id="PS50995">
    <property type="entry name" value="HTH_MARR_2"/>
    <property type="match status" value="1"/>
</dbReference>
<name>R7YEM2_9ACTN</name>
<dbReference type="Gene3D" id="1.10.10.10">
    <property type="entry name" value="Winged helix-like DNA-binding domain superfamily/Winged helix DNA-binding domain"/>
    <property type="match status" value="1"/>
</dbReference>
<dbReference type="InterPro" id="IPR039422">
    <property type="entry name" value="MarR/SlyA-like"/>
</dbReference>
<dbReference type="OrthoDB" id="122135at2"/>
<evidence type="ECO:0000313" key="6">
    <source>
        <dbReference type="Proteomes" id="UP000013569"/>
    </source>
</evidence>
<keyword evidence="3" id="KW-0804">Transcription</keyword>
<dbReference type="SUPFAM" id="SSF46785">
    <property type="entry name" value="Winged helix' DNA-binding domain"/>
    <property type="match status" value="1"/>
</dbReference>
<keyword evidence="2" id="KW-0238">DNA-binding</keyword>
<evidence type="ECO:0000256" key="2">
    <source>
        <dbReference type="ARBA" id="ARBA00023125"/>
    </source>
</evidence>
<evidence type="ECO:0000256" key="1">
    <source>
        <dbReference type="ARBA" id="ARBA00023015"/>
    </source>
</evidence>
<dbReference type="InterPro" id="IPR036390">
    <property type="entry name" value="WH_DNA-bd_sf"/>
</dbReference>
<evidence type="ECO:0000313" key="5">
    <source>
        <dbReference type="EMBL" id="EON34204.1"/>
    </source>
</evidence>
<gene>
    <name evidence="5" type="ORF">GTC6_04470</name>
</gene>
<dbReference type="Proteomes" id="UP000013569">
    <property type="component" value="Unassembled WGS sequence"/>
</dbReference>
<sequence length="145" mass="16241">MSDHQPQIAVLMFIAHRATERRVLARIAEEGAGDITPAQSRVLQRLAPEPMRLTDLAEQAGVTKQTAGGIVDQLEAAGYLTRVPDPTDRRARLVTLSERGVRLCEVAAREVEVQEQEWREHLGAEQFAALEEAMRSLREVTDPYR</sequence>
<dbReference type="GO" id="GO:0003677">
    <property type="term" value="F:DNA binding"/>
    <property type="evidence" value="ECO:0007669"/>
    <property type="project" value="UniProtKB-KW"/>
</dbReference>
<keyword evidence="1" id="KW-0805">Transcription regulation</keyword>
<dbReference type="InterPro" id="IPR023187">
    <property type="entry name" value="Tscrpt_reg_MarR-type_CS"/>
</dbReference>